<proteinExistence type="predicted"/>
<comment type="subcellular location">
    <subcellularLocation>
        <location evidence="1">Nucleus</location>
    </subcellularLocation>
</comment>
<dbReference type="FunFam" id="3.30.160.60:FF:000624">
    <property type="entry name" value="zinc finger protein 697"/>
    <property type="match status" value="1"/>
</dbReference>
<reference evidence="8" key="1">
    <citation type="submission" date="2020-11" db="EMBL/GenBank/DDBJ databases">
        <authorList>
            <person name="Tran Van P."/>
        </authorList>
    </citation>
    <scope>NUCLEOTIDE SEQUENCE</scope>
</reference>
<evidence type="ECO:0000256" key="6">
    <source>
        <dbReference type="ARBA" id="ARBA00023242"/>
    </source>
</evidence>
<keyword evidence="4" id="KW-0863">Zinc-finger</keyword>
<dbReference type="AlphaFoldDB" id="A0A7R8WC16"/>
<dbReference type="EMBL" id="OB660754">
    <property type="protein sequence ID" value="CAD7226129.1"/>
    <property type="molecule type" value="Genomic_DNA"/>
</dbReference>
<dbReference type="InterPro" id="IPR036236">
    <property type="entry name" value="Znf_C2H2_sf"/>
</dbReference>
<dbReference type="GO" id="GO:0005634">
    <property type="term" value="C:nucleus"/>
    <property type="evidence" value="ECO:0007669"/>
    <property type="project" value="UniProtKB-SubCell"/>
</dbReference>
<dbReference type="Pfam" id="PF00096">
    <property type="entry name" value="zf-C2H2"/>
    <property type="match status" value="7"/>
</dbReference>
<dbReference type="GO" id="GO:0008270">
    <property type="term" value="F:zinc ion binding"/>
    <property type="evidence" value="ECO:0007669"/>
    <property type="project" value="UniProtKB-KW"/>
</dbReference>
<keyword evidence="3" id="KW-0677">Repeat</keyword>
<feature type="compositionally biased region" description="Basic residues" evidence="7">
    <location>
        <begin position="175"/>
        <end position="184"/>
    </location>
</feature>
<gene>
    <name evidence="8" type="ORF">CTOB1V02_LOCUS4054</name>
</gene>
<organism evidence="8">
    <name type="scientific">Cyprideis torosa</name>
    <dbReference type="NCBI Taxonomy" id="163714"/>
    <lineage>
        <taxon>Eukaryota</taxon>
        <taxon>Metazoa</taxon>
        <taxon>Ecdysozoa</taxon>
        <taxon>Arthropoda</taxon>
        <taxon>Crustacea</taxon>
        <taxon>Oligostraca</taxon>
        <taxon>Ostracoda</taxon>
        <taxon>Podocopa</taxon>
        <taxon>Podocopida</taxon>
        <taxon>Cytherocopina</taxon>
        <taxon>Cytheroidea</taxon>
        <taxon>Cytherideidae</taxon>
        <taxon>Cyprideis</taxon>
    </lineage>
</organism>
<dbReference type="PROSITE" id="PS00028">
    <property type="entry name" value="ZINC_FINGER_C2H2_1"/>
    <property type="match status" value="9"/>
</dbReference>
<keyword evidence="2" id="KW-0479">Metal-binding</keyword>
<accession>A0A7R8WC16</accession>
<evidence type="ECO:0000256" key="3">
    <source>
        <dbReference type="ARBA" id="ARBA00022737"/>
    </source>
</evidence>
<dbReference type="SMART" id="SM00355">
    <property type="entry name" value="ZnF_C2H2"/>
    <property type="match status" value="10"/>
</dbReference>
<dbReference type="FunFam" id="3.30.160.60:FF:000100">
    <property type="entry name" value="Zinc finger 45-like"/>
    <property type="match status" value="1"/>
</dbReference>
<feature type="compositionally biased region" description="Basic and acidic residues" evidence="7">
    <location>
        <begin position="127"/>
        <end position="144"/>
    </location>
</feature>
<keyword evidence="6" id="KW-0539">Nucleus</keyword>
<feature type="region of interest" description="Disordered" evidence="7">
    <location>
        <begin position="107"/>
        <end position="192"/>
    </location>
</feature>
<dbReference type="Gene3D" id="3.30.160.60">
    <property type="entry name" value="Classic Zinc Finger"/>
    <property type="match status" value="8"/>
</dbReference>
<sequence length="591" mass="66028">MEDVARASACPTCGCVCGGSKAVTSVAIQVSFEGEHIELKPDVDGILEENEDLVNLPVRERTRLATLRSSRKSSDQFVNLECQLCPRVFHYATSFTRHVMMHLQPADEDENVRRSRRGHAKAVAYGGEKESNDSGWDEGNKEETPAESSADDLECSPVELENGEEEPKKMSSAAGRKRGRRPKRSGSASRETHACDICNKTFTSRSGKDYHMERHNAVNKPSFECETCYKTFSAKQTLKDHVRLHDPNAQLFSCSHCEKEFPTKGRLNLHLRTRHGSETAASAEYKCETCGKRCKTRSALESHQLRHTGLKSYICELCGKCFYTQEELKGHLRNTHSSERNHTCRACGRAFKTPLALKTHEMTHTGERPHMCDVCGRGFIQKNSMLIHRRTHLGERLFKCDQCDKSYYDAWSLREHTNTHLNIRPFKCEVCGTGFNRYGAMHAHRRVKHGLLGKRKRGVDEAALAGAAKMQRGGLDESVTSISQVDVPSIDVKPLPQEQQQQHSFPEETVSPKHFPPPTFAPLRSPLLSFVSQPPPPSFPQSPTMPPTSGPLPPQGAIPVPPSFPVSATYSLWSSDRDDKKSGSVLYTTSP</sequence>
<evidence type="ECO:0000256" key="4">
    <source>
        <dbReference type="ARBA" id="ARBA00022771"/>
    </source>
</evidence>
<keyword evidence="5" id="KW-0862">Zinc</keyword>
<feature type="compositionally biased region" description="Pro residues" evidence="7">
    <location>
        <begin position="533"/>
        <end position="564"/>
    </location>
</feature>
<dbReference type="InterPro" id="IPR013087">
    <property type="entry name" value="Znf_C2H2_type"/>
</dbReference>
<name>A0A7R8WC16_9CRUS</name>
<dbReference type="GO" id="GO:0000981">
    <property type="term" value="F:DNA-binding transcription factor activity, RNA polymerase II-specific"/>
    <property type="evidence" value="ECO:0007669"/>
    <property type="project" value="TreeGrafter"/>
</dbReference>
<dbReference type="GO" id="GO:0048598">
    <property type="term" value="P:embryonic morphogenesis"/>
    <property type="evidence" value="ECO:0007669"/>
    <property type="project" value="UniProtKB-ARBA"/>
</dbReference>
<dbReference type="PANTHER" id="PTHR23226">
    <property type="entry name" value="ZINC FINGER AND SCAN DOMAIN-CONTAINING"/>
    <property type="match status" value="1"/>
</dbReference>
<dbReference type="OrthoDB" id="6077919at2759"/>
<feature type="region of interest" description="Disordered" evidence="7">
    <location>
        <begin position="495"/>
        <end position="591"/>
    </location>
</feature>
<dbReference type="PROSITE" id="PS50157">
    <property type="entry name" value="ZINC_FINGER_C2H2_2"/>
    <property type="match status" value="10"/>
</dbReference>
<evidence type="ECO:0000256" key="5">
    <source>
        <dbReference type="ARBA" id="ARBA00022833"/>
    </source>
</evidence>
<evidence type="ECO:0000256" key="7">
    <source>
        <dbReference type="SAM" id="MobiDB-lite"/>
    </source>
</evidence>
<dbReference type="SUPFAM" id="SSF57667">
    <property type="entry name" value="beta-beta-alpha zinc fingers"/>
    <property type="match status" value="5"/>
</dbReference>
<evidence type="ECO:0000256" key="2">
    <source>
        <dbReference type="ARBA" id="ARBA00022723"/>
    </source>
</evidence>
<dbReference type="PANTHER" id="PTHR23226:SF416">
    <property type="entry name" value="FI01424P"/>
    <property type="match status" value="1"/>
</dbReference>
<evidence type="ECO:0000256" key="1">
    <source>
        <dbReference type="ARBA" id="ARBA00004123"/>
    </source>
</evidence>
<dbReference type="Pfam" id="PF12874">
    <property type="entry name" value="zf-met"/>
    <property type="match status" value="1"/>
</dbReference>
<protein>
    <submittedName>
        <fullName evidence="8">Uncharacterized protein</fullName>
    </submittedName>
</protein>
<dbReference type="GO" id="GO:0000978">
    <property type="term" value="F:RNA polymerase II cis-regulatory region sequence-specific DNA binding"/>
    <property type="evidence" value="ECO:0007669"/>
    <property type="project" value="TreeGrafter"/>
</dbReference>
<evidence type="ECO:0000313" key="8">
    <source>
        <dbReference type="EMBL" id="CAD7226129.1"/>
    </source>
</evidence>